<dbReference type="Proteomes" id="UP000823775">
    <property type="component" value="Unassembled WGS sequence"/>
</dbReference>
<proteinExistence type="predicted"/>
<gene>
    <name evidence="1" type="ORF">HAX54_035173</name>
</gene>
<sequence length="134" mass="15099">CPTEPSPAKRNDGDEERETIWWSFGGVVIGSRGRREGTVWFTAVLERRKRRVVVWFAGVSSRAVVVMAEARRGEGEKRKMADLVSGEEREVWQREKEGREGGSSKIMEIGLSGLKVMRREEGGRVNVIRVRGIG</sequence>
<reference evidence="1 2" key="1">
    <citation type="journal article" date="2021" name="BMC Genomics">
        <title>Datura genome reveals duplications of psychoactive alkaloid biosynthetic genes and high mutation rate following tissue culture.</title>
        <authorList>
            <person name="Rajewski A."/>
            <person name="Carter-House D."/>
            <person name="Stajich J."/>
            <person name="Litt A."/>
        </authorList>
    </citation>
    <scope>NUCLEOTIDE SEQUENCE [LARGE SCALE GENOMIC DNA]</scope>
    <source>
        <strain evidence="1">AR-01</strain>
    </source>
</reference>
<keyword evidence="2" id="KW-1185">Reference proteome</keyword>
<dbReference type="EMBL" id="JACEIK010004573">
    <property type="protein sequence ID" value="MCD9645863.1"/>
    <property type="molecule type" value="Genomic_DNA"/>
</dbReference>
<comment type="caution">
    <text evidence="1">The sequence shown here is derived from an EMBL/GenBank/DDBJ whole genome shotgun (WGS) entry which is preliminary data.</text>
</comment>
<feature type="non-terminal residue" evidence="1">
    <location>
        <position position="1"/>
    </location>
</feature>
<protein>
    <submittedName>
        <fullName evidence="1">Uncharacterized protein</fullName>
    </submittedName>
</protein>
<evidence type="ECO:0000313" key="2">
    <source>
        <dbReference type="Proteomes" id="UP000823775"/>
    </source>
</evidence>
<feature type="non-terminal residue" evidence="1">
    <location>
        <position position="134"/>
    </location>
</feature>
<evidence type="ECO:0000313" key="1">
    <source>
        <dbReference type="EMBL" id="MCD9645863.1"/>
    </source>
</evidence>
<name>A0ABS8VIA3_DATST</name>
<organism evidence="1 2">
    <name type="scientific">Datura stramonium</name>
    <name type="common">Jimsonweed</name>
    <name type="synonym">Common thornapple</name>
    <dbReference type="NCBI Taxonomy" id="4076"/>
    <lineage>
        <taxon>Eukaryota</taxon>
        <taxon>Viridiplantae</taxon>
        <taxon>Streptophyta</taxon>
        <taxon>Embryophyta</taxon>
        <taxon>Tracheophyta</taxon>
        <taxon>Spermatophyta</taxon>
        <taxon>Magnoliopsida</taxon>
        <taxon>eudicotyledons</taxon>
        <taxon>Gunneridae</taxon>
        <taxon>Pentapetalae</taxon>
        <taxon>asterids</taxon>
        <taxon>lamiids</taxon>
        <taxon>Solanales</taxon>
        <taxon>Solanaceae</taxon>
        <taxon>Solanoideae</taxon>
        <taxon>Datureae</taxon>
        <taxon>Datura</taxon>
    </lineage>
</organism>
<accession>A0ABS8VIA3</accession>